<protein>
    <recommendedName>
        <fullName evidence="5">Ig-like protein group 2</fullName>
    </recommendedName>
</protein>
<keyword evidence="4" id="KW-1185">Reference proteome</keyword>
<keyword evidence="2" id="KW-0732">Signal</keyword>
<accession>A0A7W7ZH15</accession>
<evidence type="ECO:0000313" key="3">
    <source>
        <dbReference type="EMBL" id="MBB5059737.1"/>
    </source>
</evidence>
<comment type="caution">
    <text evidence="3">The sequence shown here is derived from an EMBL/GenBank/DDBJ whole genome shotgun (WGS) entry which is preliminary data.</text>
</comment>
<feature type="region of interest" description="Disordered" evidence="1">
    <location>
        <begin position="259"/>
        <end position="288"/>
    </location>
</feature>
<sequence length="833" mass="89030">MKTSLCIAACALCFYLSVPGLCAQIAPPNSKTGKPAVTDPTRMPDLIESHGRISLPAPAKPFPLGEDTALSLTLKGPSPLHIFTSQSTVDAKGVLSSRIEGGDAEVTLQRTAEGQTFFNIVPQRPGKLRVSVDVSFSDGGLEQASAIVDVVATKPPTRLNAGFALGGIGRMRLDLSEYGRREFLRISATYVGIKNPLPIDIAQAQFKVTMPGGPPPIAFDPKTLEVKALRTGHALIEALYAGLSLKTCIQVRESREGYDRSDCSELSADHDRPAPTAGGSPSAYESRLPYEANDNRIGRFLADDRVEVVPPSKPLHIAMDNPVTLRLNGPAAVRIDCHPSSNSNPCEAWKGEWSRTGMPFKQNDDGTVALNLFPMNFGTNEFTFSVLFVDGGVALKKMTAEVDSGNVKPISIGQPCAAESTDADLPLALVPPKDGHEVFPGKSTLSTYACYSGVRTSVSVPTTAVKYQIRSEGKEAPIEFDASTGTVKAIRSGQALVQRSFAGLTSTTCVVVAPMEDPEASNCRHLRAKYGVPLPQLKAKVLPPETEDEPERPAAGRPGSIGVIQLGSGKTPPIPVISALAGARLSPNVRDRFNADARLTFAMAGLAVELGQPTNLPVRFTGPAVLSVKIQQELIRYSAKFGALPYEESAYMEERNANRIGRNPDGSTYLHIVPLRTGTAEFHISVLFVDGGVATRIVRLPVKLAASPQPRLVNGLEDTMRGTQFEATTLHLAAAPPGTRNLFPFLYFEGTRSSISLSPGEVEFSLKDTNAKPIVHLEPNTGKVTALRAGHTLVKTRYAGIETETCVVVVDDITAGDASTCRELRDPALSTRP</sequence>
<evidence type="ECO:0000256" key="2">
    <source>
        <dbReference type="SAM" id="SignalP"/>
    </source>
</evidence>
<feature type="compositionally biased region" description="Basic and acidic residues" evidence="1">
    <location>
        <begin position="259"/>
        <end position="273"/>
    </location>
</feature>
<dbReference type="EMBL" id="JACHIP010000007">
    <property type="protein sequence ID" value="MBB5059737.1"/>
    <property type="molecule type" value="Genomic_DNA"/>
</dbReference>
<organism evidence="3 4">
    <name type="scientific">Granulicella aggregans</name>
    <dbReference type="NCBI Taxonomy" id="474949"/>
    <lineage>
        <taxon>Bacteria</taxon>
        <taxon>Pseudomonadati</taxon>
        <taxon>Acidobacteriota</taxon>
        <taxon>Terriglobia</taxon>
        <taxon>Terriglobales</taxon>
        <taxon>Acidobacteriaceae</taxon>
        <taxon>Granulicella</taxon>
    </lineage>
</organism>
<evidence type="ECO:0000256" key="1">
    <source>
        <dbReference type="SAM" id="MobiDB-lite"/>
    </source>
</evidence>
<dbReference type="Proteomes" id="UP000540989">
    <property type="component" value="Unassembled WGS sequence"/>
</dbReference>
<reference evidence="3 4" key="1">
    <citation type="submission" date="2020-08" db="EMBL/GenBank/DDBJ databases">
        <title>Genomic Encyclopedia of Type Strains, Phase IV (KMG-V): Genome sequencing to study the core and pangenomes of soil and plant-associated prokaryotes.</title>
        <authorList>
            <person name="Whitman W."/>
        </authorList>
    </citation>
    <scope>NUCLEOTIDE SEQUENCE [LARGE SCALE GENOMIC DNA]</scope>
    <source>
        <strain evidence="3 4">M8UP14</strain>
    </source>
</reference>
<feature type="signal peptide" evidence="2">
    <location>
        <begin position="1"/>
        <end position="23"/>
    </location>
</feature>
<evidence type="ECO:0008006" key="5">
    <source>
        <dbReference type="Google" id="ProtNLM"/>
    </source>
</evidence>
<proteinExistence type="predicted"/>
<evidence type="ECO:0000313" key="4">
    <source>
        <dbReference type="Proteomes" id="UP000540989"/>
    </source>
</evidence>
<feature type="chain" id="PRO_5031482906" description="Ig-like protein group 2" evidence="2">
    <location>
        <begin position="24"/>
        <end position="833"/>
    </location>
</feature>
<name>A0A7W7ZH15_9BACT</name>
<gene>
    <name evidence="3" type="ORF">HDF16_004466</name>
</gene>
<dbReference type="AlphaFoldDB" id="A0A7W7ZH15"/>